<reference evidence="6" key="1">
    <citation type="journal article" date="2020" name="bioRxiv">
        <title>Hybrid origin of Populus tomentosa Carr. identified through genome sequencing and phylogenomic analysis.</title>
        <authorList>
            <person name="An X."/>
            <person name="Gao K."/>
            <person name="Chen Z."/>
            <person name="Li J."/>
            <person name="Yang X."/>
            <person name="Yang X."/>
            <person name="Zhou J."/>
            <person name="Guo T."/>
            <person name="Zhao T."/>
            <person name="Huang S."/>
            <person name="Miao D."/>
            <person name="Khan W.U."/>
            <person name="Rao P."/>
            <person name="Ye M."/>
            <person name="Lei B."/>
            <person name="Liao W."/>
            <person name="Wang J."/>
            <person name="Ji L."/>
            <person name="Li Y."/>
            <person name="Guo B."/>
            <person name="Mustafa N.S."/>
            <person name="Li S."/>
            <person name="Yun Q."/>
            <person name="Keller S.R."/>
            <person name="Mao J."/>
            <person name="Zhang R."/>
            <person name="Strauss S.H."/>
        </authorList>
    </citation>
    <scope>NUCLEOTIDE SEQUENCE</scope>
    <source>
        <strain evidence="6">GM15</strain>
        <tissue evidence="6">Leaf</tissue>
    </source>
</reference>
<comment type="similarity">
    <text evidence="1">Belongs to the universal ribosomal protein uL2 family.</text>
</comment>
<dbReference type="GO" id="GO:0022625">
    <property type="term" value="C:cytosolic large ribosomal subunit"/>
    <property type="evidence" value="ECO:0007669"/>
    <property type="project" value="TreeGrafter"/>
</dbReference>
<evidence type="ECO:0000313" key="6">
    <source>
        <dbReference type="EMBL" id="KAG6738127.1"/>
    </source>
</evidence>
<dbReference type="PANTHER" id="PTHR13691:SF16">
    <property type="entry name" value="LARGE RIBOSOMAL SUBUNIT PROTEIN UL2"/>
    <property type="match status" value="1"/>
</dbReference>
<dbReference type="SMART" id="SM01382">
    <property type="entry name" value="Ribosomal_L2_C"/>
    <property type="match status" value="1"/>
</dbReference>
<feature type="domain" description="Large ribosomal subunit protein uL2 C-terminal" evidence="5">
    <location>
        <begin position="2"/>
        <end position="91"/>
    </location>
</feature>
<dbReference type="EMBL" id="JAAWWB010000038">
    <property type="protein sequence ID" value="KAG6738127.1"/>
    <property type="molecule type" value="Genomic_DNA"/>
</dbReference>
<keyword evidence="2" id="KW-0689">Ribosomal protein</keyword>
<evidence type="ECO:0000256" key="4">
    <source>
        <dbReference type="SAM" id="MobiDB-lite"/>
    </source>
</evidence>
<comment type="caution">
    <text evidence="6">The sequence shown here is derived from an EMBL/GenBank/DDBJ whole genome shotgun (WGS) entry which is preliminary data.</text>
</comment>
<dbReference type="GO" id="GO:0002181">
    <property type="term" value="P:cytoplasmic translation"/>
    <property type="evidence" value="ECO:0007669"/>
    <property type="project" value="TreeGrafter"/>
</dbReference>
<dbReference type="PANTHER" id="PTHR13691">
    <property type="entry name" value="RIBOSOMAL PROTEIN L2"/>
    <property type="match status" value="1"/>
</dbReference>
<evidence type="ECO:0000313" key="7">
    <source>
        <dbReference type="Proteomes" id="UP000886885"/>
    </source>
</evidence>
<evidence type="ECO:0000256" key="3">
    <source>
        <dbReference type="ARBA" id="ARBA00023274"/>
    </source>
</evidence>
<dbReference type="InterPro" id="IPR002171">
    <property type="entry name" value="Ribosomal_uL2"/>
</dbReference>
<protein>
    <recommendedName>
        <fullName evidence="5">Large ribosomal subunit protein uL2 C-terminal domain-containing protein</fullName>
    </recommendedName>
</protein>
<keyword evidence="7" id="KW-1185">Reference proteome</keyword>
<name>A0A8X8C1T1_POPTO</name>
<dbReference type="Pfam" id="PF03947">
    <property type="entry name" value="Ribosomal_L2_C"/>
    <property type="match status" value="1"/>
</dbReference>
<proteinExistence type="inferred from homology"/>
<gene>
    <name evidence="6" type="ORF">POTOM_059686</name>
</gene>
<dbReference type="OrthoDB" id="1891975at2759"/>
<accession>A0A8X8C1T1</accession>
<evidence type="ECO:0000256" key="2">
    <source>
        <dbReference type="ARBA" id="ARBA00022980"/>
    </source>
</evidence>
<feature type="region of interest" description="Disordered" evidence="4">
    <location>
        <begin position="96"/>
        <end position="116"/>
    </location>
</feature>
<dbReference type="GO" id="GO:0003723">
    <property type="term" value="F:RNA binding"/>
    <property type="evidence" value="ECO:0007669"/>
    <property type="project" value="TreeGrafter"/>
</dbReference>
<evidence type="ECO:0000256" key="1">
    <source>
        <dbReference type="ARBA" id="ARBA00005636"/>
    </source>
</evidence>
<dbReference type="Proteomes" id="UP000886885">
    <property type="component" value="Chromosome 19D"/>
</dbReference>
<keyword evidence="3" id="KW-0687">Ribonucleoprotein</keyword>
<evidence type="ECO:0000259" key="5">
    <source>
        <dbReference type="SMART" id="SM01382"/>
    </source>
</evidence>
<organism evidence="6 7">
    <name type="scientific">Populus tomentosa</name>
    <name type="common">Chinese white poplar</name>
    <dbReference type="NCBI Taxonomy" id="118781"/>
    <lineage>
        <taxon>Eukaryota</taxon>
        <taxon>Viridiplantae</taxon>
        <taxon>Streptophyta</taxon>
        <taxon>Embryophyta</taxon>
        <taxon>Tracheophyta</taxon>
        <taxon>Spermatophyta</taxon>
        <taxon>Magnoliopsida</taxon>
        <taxon>eudicotyledons</taxon>
        <taxon>Gunneridae</taxon>
        <taxon>Pentapetalae</taxon>
        <taxon>rosids</taxon>
        <taxon>fabids</taxon>
        <taxon>Malpighiales</taxon>
        <taxon>Salicaceae</taxon>
        <taxon>Saliceae</taxon>
        <taxon>Populus</taxon>
    </lineage>
</organism>
<dbReference type="AlphaFoldDB" id="A0A8X8C1T1"/>
<dbReference type="InterPro" id="IPR022669">
    <property type="entry name" value="Ribosomal_uL2_C"/>
</dbReference>
<dbReference type="GO" id="GO:0003735">
    <property type="term" value="F:structural constituent of ribosome"/>
    <property type="evidence" value="ECO:0007669"/>
    <property type="project" value="InterPro"/>
</dbReference>
<sequence>MALTMSSPPKLASDNMAFVSTCGGVDGVLSRIKLPSGVKKVVPREFRAMIGQVAGGGRTGKPLIKAGDAYNKYRHIGHAGTVGGHKVSGQKVGQIAARQTGRSEGTAALMAKKQSA</sequence>